<dbReference type="Proteomes" id="UP001314170">
    <property type="component" value="Unassembled WGS sequence"/>
</dbReference>
<proteinExistence type="predicted"/>
<name>A0AAV1RJQ5_9ROSI</name>
<organism evidence="1 2">
    <name type="scientific">Dovyalis caffra</name>
    <dbReference type="NCBI Taxonomy" id="77055"/>
    <lineage>
        <taxon>Eukaryota</taxon>
        <taxon>Viridiplantae</taxon>
        <taxon>Streptophyta</taxon>
        <taxon>Embryophyta</taxon>
        <taxon>Tracheophyta</taxon>
        <taxon>Spermatophyta</taxon>
        <taxon>Magnoliopsida</taxon>
        <taxon>eudicotyledons</taxon>
        <taxon>Gunneridae</taxon>
        <taxon>Pentapetalae</taxon>
        <taxon>rosids</taxon>
        <taxon>fabids</taxon>
        <taxon>Malpighiales</taxon>
        <taxon>Salicaceae</taxon>
        <taxon>Flacourtieae</taxon>
        <taxon>Dovyalis</taxon>
    </lineage>
</organism>
<keyword evidence="2" id="KW-1185">Reference proteome</keyword>
<protein>
    <submittedName>
        <fullName evidence="1">Uncharacterized protein</fullName>
    </submittedName>
</protein>
<dbReference type="EMBL" id="CAWUPB010001009">
    <property type="protein sequence ID" value="CAK7336976.1"/>
    <property type="molecule type" value="Genomic_DNA"/>
</dbReference>
<evidence type="ECO:0000313" key="2">
    <source>
        <dbReference type="Proteomes" id="UP001314170"/>
    </source>
</evidence>
<accession>A0AAV1RJQ5</accession>
<evidence type="ECO:0000313" key="1">
    <source>
        <dbReference type="EMBL" id="CAK7336976.1"/>
    </source>
</evidence>
<gene>
    <name evidence="1" type="ORF">DCAF_LOCUS12003</name>
</gene>
<reference evidence="1 2" key="1">
    <citation type="submission" date="2024-01" db="EMBL/GenBank/DDBJ databases">
        <authorList>
            <person name="Waweru B."/>
        </authorList>
    </citation>
    <scope>NUCLEOTIDE SEQUENCE [LARGE SCALE GENOMIC DNA]</scope>
</reference>
<dbReference type="AlphaFoldDB" id="A0AAV1RJQ5"/>
<comment type="caution">
    <text evidence="1">The sequence shown here is derived from an EMBL/GenBank/DDBJ whole genome shotgun (WGS) entry which is preliminary data.</text>
</comment>
<sequence>MKAESKDFAPNTDPWGLKSRIKKKICLLYRKEREIDSIFLLGEILPDNVESPGSLLASLGFHCFPLNALPNLLRSQIFESLTNSSTQQPWQKASSRYIACYNLSHPAEE</sequence>